<dbReference type="InterPro" id="IPR015421">
    <property type="entry name" value="PyrdxlP-dep_Trfase_major"/>
</dbReference>
<sequence length="393" mass="42268">MQNYMPIYLDYQASTPVDSAILRTMLPYFTESFANPHSAGHAAGWDADRAIEAAQIRIASYISCDPDEIIFTSGATESNNLAILGLRKLLVGGNRNKIVTTTIEHKSVLDPCRVAAEDFGAVINRCNVDEDGYISEEELEAATDENTLLVTFGSVNGEIGTIQRVDKIYKRAARFGALVHLDAAQMPVASDMSAITSCADLISLSGHKMYGPKGVGCLYVRREIQNMIAPLIFGGGQQRNIRSGTLPVPLCVGMGAAAEVFGSCQGEREKLRAKTAKFWNGLNTLGFDILLNGPSLSERHPGNLNVRFPGYEAEDILAALQPHLAASTGSACTSGTPQASHVLRGIGLTEEEARSSLRFSVGYVTTEEEIVRAIELVGSALRRLGSVNSQVWG</sequence>
<evidence type="ECO:0000256" key="7">
    <source>
        <dbReference type="ARBA" id="ARBA00022898"/>
    </source>
</evidence>
<comment type="function">
    <text evidence="2">Catalyzes the removal of elemental sulfur atoms from cysteine to produce alanine. Seems to participate in the biosynthesis of the nitrogenase metalloclusters by providing the inorganic sulfur required for the Fe-S core formation.</text>
</comment>
<dbReference type="GO" id="GO:0008483">
    <property type="term" value="F:transaminase activity"/>
    <property type="evidence" value="ECO:0007669"/>
    <property type="project" value="UniProtKB-KW"/>
</dbReference>
<dbReference type="InterPro" id="IPR015424">
    <property type="entry name" value="PyrdxlP-dep_Trfase"/>
</dbReference>
<protein>
    <recommendedName>
        <fullName evidence="4">Cysteine desulfurase</fullName>
    </recommendedName>
</protein>
<evidence type="ECO:0000256" key="10">
    <source>
        <dbReference type="ARBA" id="ARBA00050776"/>
    </source>
</evidence>
<comment type="caution">
    <text evidence="12">The sequence shown here is derived from an EMBL/GenBank/DDBJ whole genome shotgun (WGS) entry which is preliminary data.</text>
</comment>
<evidence type="ECO:0000256" key="4">
    <source>
        <dbReference type="ARBA" id="ARBA00013558"/>
    </source>
</evidence>
<dbReference type="AlphaFoldDB" id="A0A7X3FS76"/>
<dbReference type="SUPFAM" id="SSF53383">
    <property type="entry name" value="PLP-dependent transferases"/>
    <property type="match status" value="1"/>
</dbReference>
<dbReference type="PANTHER" id="PTHR11601:SF34">
    <property type="entry name" value="CYSTEINE DESULFURASE"/>
    <property type="match status" value="1"/>
</dbReference>
<dbReference type="InterPro" id="IPR016454">
    <property type="entry name" value="Cysteine_dSase"/>
</dbReference>
<organism evidence="12 13">
    <name type="scientific">Devosia marina</name>
    <dbReference type="NCBI Taxonomy" id="2683198"/>
    <lineage>
        <taxon>Bacteria</taxon>
        <taxon>Pseudomonadati</taxon>
        <taxon>Pseudomonadota</taxon>
        <taxon>Alphaproteobacteria</taxon>
        <taxon>Hyphomicrobiales</taxon>
        <taxon>Devosiaceae</taxon>
        <taxon>Devosia</taxon>
    </lineage>
</organism>
<keyword evidence="13" id="KW-1185">Reference proteome</keyword>
<reference evidence="12 13" key="1">
    <citation type="submission" date="2019-12" db="EMBL/GenBank/DDBJ databases">
        <title>Devosia maris sp. nov., isolated from the deep seawater.</title>
        <authorList>
            <person name="Liu Y."/>
        </authorList>
    </citation>
    <scope>NUCLEOTIDE SEQUENCE [LARGE SCALE GENOMIC DNA]</scope>
    <source>
        <strain evidence="12 13">L53-10-65</strain>
    </source>
</reference>
<evidence type="ECO:0000256" key="8">
    <source>
        <dbReference type="ARBA" id="ARBA00023004"/>
    </source>
</evidence>
<feature type="domain" description="Aminotransferase class V" evidence="11">
    <location>
        <begin position="7"/>
        <end position="370"/>
    </location>
</feature>
<evidence type="ECO:0000256" key="9">
    <source>
        <dbReference type="ARBA" id="ARBA00023014"/>
    </source>
</evidence>
<evidence type="ECO:0000256" key="3">
    <source>
        <dbReference type="ARBA" id="ARBA00006490"/>
    </source>
</evidence>
<keyword evidence="9" id="KW-0411">Iron-sulfur</keyword>
<dbReference type="InterPro" id="IPR015422">
    <property type="entry name" value="PyrdxlP-dep_Trfase_small"/>
</dbReference>
<keyword evidence="5 12" id="KW-0808">Transferase</keyword>
<dbReference type="GO" id="GO:0046872">
    <property type="term" value="F:metal ion binding"/>
    <property type="evidence" value="ECO:0007669"/>
    <property type="project" value="UniProtKB-KW"/>
</dbReference>
<keyword evidence="8" id="KW-0408">Iron</keyword>
<dbReference type="Pfam" id="PF00266">
    <property type="entry name" value="Aminotran_5"/>
    <property type="match status" value="1"/>
</dbReference>
<evidence type="ECO:0000313" key="12">
    <source>
        <dbReference type="EMBL" id="MVS99776.1"/>
    </source>
</evidence>
<dbReference type="EMBL" id="WQRF01000003">
    <property type="protein sequence ID" value="MVS99776.1"/>
    <property type="molecule type" value="Genomic_DNA"/>
</dbReference>
<dbReference type="Gene3D" id="3.90.1150.10">
    <property type="entry name" value="Aspartate Aminotransferase, domain 1"/>
    <property type="match status" value="1"/>
</dbReference>
<comment type="similarity">
    <text evidence="3">Belongs to the class-V pyridoxal-phosphate-dependent aminotransferase family. NifS/IscS subfamily.</text>
</comment>
<dbReference type="InterPro" id="IPR000192">
    <property type="entry name" value="Aminotrans_V_dom"/>
</dbReference>
<evidence type="ECO:0000259" key="11">
    <source>
        <dbReference type="Pfam" id="PF00266"/>
    </source>
</evidence>
<dbReference type="PIRSF" id="PIRSF005572">
    <property type="entry name" value="NifS"/>
    <property type="match status" value="1"/>
</dbReference>
<keyword evidence="7" id="KW-0663">Pyridoxal phosphate</keyword>
<comment type="cofactor">
    <cofactor evidence="1">
        <name>pyridoxal 5'-phosphate</name>
        <dbReference type="ChEBI" id="CHEBI:597326"/>
    </cofactor>
</comment>
<dbReference type="GO" id="GO:0031071">
    <property type="term" value="F:cysteine desulfurase activity"/>
    <property type="evidence" value="ECO:0007669"/>
    <property type="project" value="UniProtKB-EC"/>
</dbReference>
<evidence type="ECO:0000256" key="1">
    <source>
        <dbReference type="ARBA" id="ARBA00001933"/>
    </source>
</evidence>
<proteinExistence type="inferred from homology"/>
<accession>A0A7X3FS76</accession>
<evidence type="ECO:0000256" key="6">
    <source>
        <dbReference type="ARBA" id="ARBA00022723"/>
    </source>
</evidence>
<dbReference type="Proteomes" id="UP000438106">
    <property type="component" value="Unassembled WGS sequence"/>
</dbReference>
<evidence type="ECO:0000313" key="13">
    <source>
        <dbReference type="Proteomes" id="UP000438106"/>
    </source>
</evidence>
<evidence type="ECO:0000256" key="5">
    <source>
        <dbReference type="ARBA" id="ARBA00022679"/>
    </source>
</evidence>
<evidence type="ECO:0000256" key="2">
    <source>
        <dbReference type="ARBA" id="ARBA00003120"/>
    </source>
</evidence>
<dbReference type="PANTHER" id="PTHR11601">
    <property type="entry name" value="CYSTEINE DESULFURYLASE FAMILY MEMBER"/>
    <property type="match status" value="1"/>
</dbReference>
<name>A0A7X3FS76_9HYPH</name>
<keyword evidence="12" id="KW-0032">Aminotransferase</keyword>
<dbReference type="GO" id="GO:0051536">
    <property type="term" value="F:iron-sulfur cluster binding"/>
    <property type="evidence" value="ECO:0007669"/>
    <property type="project" value="UniProtKB-KW"/>
</dbReference>
<gene>
    <name evidence="12" type="ORF">GO014_12155</name>
</gene>
<keyword evidence="6" id="KW-0479">Metal-binding</keyword>
<dbReference type="Gene3D" id="3.40.640.10">
    <property type="entry name" value="Type I PLP-dependent aspartate aminotransferase-like (Major domain)"/>
    <property type="match status" value="1"/>
</dbReference>
<dbReference type="Gene3D" id="1.10.260.50">
    <property type="match status" value="1"/>
</dbReference>
<comment type="catalytic activity">
    <reaction evidence="10">
        <text>(sulfur carrier)-H + L-cysteine = (sulfur carrier)-SH + L-alanine</text>
        <dbReference type="Rhea" id="RHEA:43892"/>
        <dbReference type="Rhea" id="RHEA-COMP:14737"/>
        <dbReference type="Rhea" id="RHEA-COMP:14739"/>
        <dbReference type="ChEBI" id="CHEBI:29917"/>
        <dbReference type="ChEBI" id="CHEBI:35235"/>
        <dbReference type="ChEBI" id="CHEBI:57972"/>
        <dbReference type="ChEBI" id="CHEBI:64428"/>
        <dbReference type="EC" id="2.8.1.7"/>
    </reaction>
</comment>